<feature type="region of interest" description="Disordered" evidence="9">
    <location>
        <begin position="387"/>
        <end position="407"/>
    </location>
</feature>
<keyword evidence="6 10" id="KW-0472">Membrane</keyword>
<keyword evidence="3 10" id="KW-0812">Transmembrane</keyword>
<dbReference type="InterPro" id="IPR048258">
    <property type="entry name" value="Cyclins_cyclin-box"/>
</dbReference>
<dbReference type="InterPro" id="IPR007305">
    <property type="entry name" value="Vesicle_transpt_Got1/SFT2"/>
</dbReference>
<dbReference type="InterPro" id="IPR006671">
    <property type="entry name" value="Cyclin_N"/>
</dbReference>
<evidence type="ECO:0000256" key="2">
    <source>
        <dbReference type="ARBA" id="ARBA00022618"/>
    </source>
</evidence>
<dbReference type="Proteomes" id="UP000078561">
    <property type="component" value="Unassembled WGS sequence"/>
</dbReference>
<organism evidence="13">
    <name type="scientific">Absidia glauca</name>
    <name type="common">Pin mould</name>
    <dbReference type="NCBI Taxonomy" id="4829"/>
    <lineage>
        <taxon>Eukaryota</taxon>
        <taxon>Fungi</taxon>
        <taxon>Fungi incertae sedis</taxon>
        <taxon>Mucoromycota</taxon>
        <taxon>Mucoromycotina</taxon>
        <taxon>Mucoromycetes</taxon>
        <taxon>Mucorales</taxon>
        <taxon>Cunninghamellaceae</taxon>
        <taxon>Absidia</taxon>
    </lineage>
</organism>
<name>A0A168QC75_ABSGL</name>
<evidence type="ECO:0000259" key="11">
    <source>
        <dbReference type="SMART" id="SM00385"/>
    </source>
</evidence>
<feature type="region of interest" description="Disordered" evidence="9">
    <location>
        <begin position="446"/>
        <end position="518"/>
    </location>
</feature>
<evidence type="ECO:0000256" key="6">
    <source>
        <dbReference type="ARBA" id="ARBA00023136"/>
    </source>
</evidence>
<dbReference type="GO" id="GO:0051301">
    <property type="term" value="P:cell division"/>
    <property type="evidence" value="ECO:0007669"/>
    <property type="project" value="UniProtKB-KW"/>
</dbReference>
<dbReference type="InterPro" id="IPR004367">
    <property type="entry name" value="Cyclin_C-dom"/>
</dbReference>
<dbReference type="EMBL" id="LT554351">
    <property type="protein sequence ID" value="SAM04260.1"/>
    <property type="molecule type" value="Genomic_DNA"/>
</dbReference>
<feature type="transmembrane region" description="Helical" evidence="10">
    <location>
        <begin position="116"/>
        <end position="138"/>
    </location>
</feature>
<evidence type="ECO:0000313" key="14">
    <source>
        <dbReference type="Proteomes" id="UP000078561"/>
    </source>
</evidence>
<dbReference type="GO" id="GO:0012505">
    <property type="term" value="C:endomembrane system"/>
    <property type="evidence" value="ECO:0007669"/>
    <property type="project" value="UniProtKB-ARBA"/>
</dbReference>
<protein>
    <submittedName>
        <fullName evidence="13">Uncharacterized protein</fullName>
    </submittedName>
</protein>
<dbReference type="GO" id="GO:0016020">
    <property type="term" value="C:membrane"/>
    <property type="evidence" value="ECO:0007669"/>
    <property type="project" value="UniProtKB-SubCell"/>
</dbReference>
<dbReference type="OrthoDB" id="5590282at2759"/>
<dbReference type="SMART" id="SM01332">
    <property type="entry name" value="Cyclin_C"/>
    <property type="match status" value="1"/>
</dbReference>
<keyword evidence="5 8" id="KW-0195">Cyclin</keyword>
<feature type="compositionally biased region" description="Polar residues" evidence="9">
    <location>
        <begin position="463"/>
        <end position="479"/>
    </location>
</feature>
<feature type="domain" description="Cyclin C-terminal" evidence="12">
    <location>
        <begin position="702"/>
        <end position="816"/>
    </location>
</feature>
<evidence type="ECO:0000256" key="4">
    <source>
        <dbReference type="ARBA" id="ARBA00022989"/>
    </source>
</evidence>
<dbReference type="CDD" id="cd20512">
    <property type="entry name" value="CYCLIN_CLBs_yeast_rpt2"/>
    <property type="match status" value="1"/>
</dbReference>
<proteinExistence type="inferred from homology"/>
<evidence type="ECO:0000256" key="3">
    <source>
        <dbReference type="ARBA" id="ARBA00022692"/>
    </source>
</evidence>
<evidence type="ECO:0000256" key="1">
    <source>
        <dbReference type="ARBA" id="ARBA00004141"/>
    </source>
</evidence>
<dbReference type="InterPro" id="IPR039361">
    <property type="entry name" value="Cyclin"/>
</dbReference>
<sequence length="823" mass="92249">MSNTTENSFRNSLRNFNLTRTSSPIALPTSNTPSEPTTPFGSFRDSASNLFSNVSSSVQGYLPVNSGEEEEEEAWYQLSRVERVMAFALCLGLGILCFFLAFSLFLFLIPIAPGKFAATFTLGSILLLVSIAMLRGPMAHIKHMISMERLPFTVSYVGSMALTLYASLGARNYILTIVFAIIQILALAWYIGSYIPGGVSTLRELQRVSESLCTAYSVVNGAGWGKALGKNSKTGGVAEDENASTTNTASLTALKGQILSNNGGGGGGDTRKQPLHSTNASKPTVLGESKRYSLNDKSNRSNQQHPMINSHAVPTKDKENNPTGKKYRLLSLAEQEQIRQKRSLLPPVTASISEKVTKPIAAAETANDAAAKAEELQVFFEDNKRRYKSTASDNKAKQPMQPTPIMPIVVPDRMKARLREKYLQRSKRSYEAMYKRGENLLATLKRQKSSNSGQLDENDDNPQHSQPSQRSTSTIASEDSSTSPPPALSSSQSSHHKTSRKPTFSALESSNHEATDLTDDQETYDQANELEQHQEQRAKQNLLHYHNSSRATNDDEYDDDKANDPMLVAEYADDIFAYLRETEADTMVDPSYITIQHEVTWRMRDVLIDWVIEVHYMFRLLPETLFLTVNIIDRFLAHRDVSIQKLQLVAIASLFVATKFEETASPPVKQYIYMTGNSVTEEDLLKSERYILQILDFKLCYPNPLHFLRKSTMTGNFDIHVRMLAKYFMEITFIDHRFLGTPPSLVAASALWLSLKMLCKGTWSPELIKASGYSVQEIKPVVELILDYLTQPVSDGSFFKKWSSKRMMKVSIFVRDWVIRFYG</sequence>
<dbReference type="STRING" id="4829.A0A168QC75"/>
<dbReference type="Pfam" id="PF04178">
    <property type="entry name" value="Got1"/>
    <property type="match status" value="1"/>
</dbReference>
<feature type="transmembrane region" description="Helical" evidence="10">
    <location>
        <begin position="174"/>
        <end position="195"/>
    </location>
</feature>
<dbReference type="PANTHER" id="PTHR10177">
    <property type="entry name" value="CYCLINS"/>
    <property type="match status" value="1"/>
</dbReference>
<dbReference type="GO" id="GO:0005737">
    <property type="term" value="C:cytoplasm"/>
    <property type="evidence" value="ECO:0007669"/>
    <property type="project" value="UniProtKB-ARBA"/>
</dbReference>
<dbReference type="SUPFAM" id="SSF47954">
    <property type="entry name" value="Cyclin-like"/>
    <property type="match status" value="2"/>
</dbReference>
<accession>A0A168QC75</accession>
<evidence type="ECO:0000313" key="13">
    <source>
        <dbReference type="EMBL" id="SAM04260.1"/>
    </source>
</evidence>
<dbReference type="GO" id="GO:0016192">
    <property type="term" value="P:vesicle-mediated transport"/>
    <property type="evidence" value="ECO:0007669"/>
    <property type="project" value="InterPro"/>
</dbReference>
<dbReference type="SMART" id="SM00385">
    <property type="entry name" value="CYCLIN"/>
    <property type="match status" value="2"/>
</dbReference>
<dbReference type="Pfam" id="PF02984">
    <property type="entry name" value="Cyclin_C"/>
    <property type="match status" value="1"/>
</dbReference>
<dbReference type="InParanoid" id="A0A168QC75"/>
<evidence type="ECO:0000256" key="9">
    <source>
        <dbReference type="SAM" id="MobiDB-lite"/>
    </source>
</evidence>
<reference evidence="13" key="1">
    <citation type="submission" date="2016-04" db="EMBL/GenBank/DDBJ databases">
        <authorList>
            <person name="Evans L.H."/>
            <person name="Alamgir A."/>
            <person name="Owens N."/>
            <person name="Weber N.D."/>
            <person name="Virtaneva K."/>
            <person name="Barbian K."/>
            <person name="Babar A."/>
            <person name="Rosenke K."/>
        </authorList>
    </citation>
    <scope>NUCLEOTIDE SEQUENCE [LARGE SCALE GENOMIC DNA]</scope>
    <source>
        <strain evidence="13">CBS 101.48</strain>
    </source>
</reference>
<keyword evidence="2" id="KW-0132">Cell division</keyword>
<dbReference type="Gene3D" id="1.10.472.10">
    <property type="entry name" value="Cyclin-like"/>
    <property type="match status" value="2"/>
</dbReference>
<keyword evidence="14" id="KW-1185">Reference proteome</keyword>
<dbReference type="Pfam" id="PF00134">
    <property type="entry name" value="Cyclin_N"/>
    <property type="match status" value="1"/>
</dbReference>
<dbReference type="InterPro" id="IPR036915">
    <property type="entry name" value="Cyclin-like_sf"/>
</dbReference>
<evidence type="ECO:0000256" key="10">
    <source>
        <dbReference type="SAM" id="Phobius"/>
    </source>
</evidence>
<comment type="subcellular location">
    <subcellularLocation>
        <location evidence="1">Membrane</location>
        <topology evidence="1">Multi-pass membrane protein</topology>
    </subcellularLocation>
</comment>
<evidence type="ECO:0000256" key="5">
    <source>
        <dbReference type="ARBA" id="ARBA00023127"/>
    </source>
</evidence>
<feature type="transmembrane region" description="Helical" evidence="10">
    <location>
        <begin position="84"/>
        <end position="110"/>
    </location>
</feature>
<evidence type="ECO:0000259" key="12">
    <source>
        <dbReference type="SMART" id="SM01332"/>
    </source>
</evidence>
<dbReference type="InterPro" id="IPR013763">
    <property type="entry name" value="Cyclin-like_dom"/>
</dbReference>
<evidence type="ECO:0000256" key="7">
    <source>
        <dbReference type="ARBA" id="ARBA00023306"/>
    </source>
</evidence>
<dbReference type="PROSITE" id="PS00292">
    <property type="entry name" value="CYCLINS"/>
    <property type="match status" value="1"/>
</dbReference>
<dbReference type="AlphaFoldDB" id="A0A168QC75"/>
<keyword evidence="7" id="KW-0131">Cell cycle</keyword>
<feature type="domain" description="Cyclin-like" evidence="11">
    <location>
        <begin position="706"/>
        <end position="787"/>
    </location>
</feature>
<dbReference type="FunFam" id="1.10.472.10:FF:000001">
    <property type="entry name" value="G2/mitotic-specific cyclin"/>
    <property type="match status" value="1"/>
</dbReference>
<evidence type="ECO:0000256" key="8">
    <source>
        <dbReference type="RuleBase" id="RU000383"/>
    </source>
</evidence>
<comment type="similarity">
    <text evidence="8">Belongs to the cyclin family.</text>
</comment>
<gene>
    <name evidence="13" type="primary">ABSGL_10120.1 scaffold 11786</name>
</gene>
<feature type="domain" description="Cyclin-like" evidence="11">
    <location>
        <begin position="609"/>
        <end position="693"/>
    </location>
</feature>
<feature type="region of interest" description="Disordered" evidence="9">
    <location>
        <begin position="260"/>
        <end position="323"/>
    </location>
</feature>
<keyword evidence="4 10" id="KW-1133">Transmembrane helix</keyword>
<feature type="compositionally biased region" description="Basic and acidic residues" evidence="9">
    <location>
        <begin position="288"/>
        <end position="299"/>
    </location>
</feature>